<sequence>MKLLRRAMAPSDVSRPVQELISIERLWLNSMTLIKANPMEPWVAVLEKPKAKPTSTMAMAATRMSRTTFSHR</sequence>
<evidence type="ECO:0000313" key="2">
    <source>
        <dbReference type="Proteomes" id="UP000078240"/>
    </source>
</evidence>
<reference evidence="1 2" key="1">
    <citation type="submission" date="2016-01" db="EMBL/GenBank/DDBJ databases">
        <title>Biosynthesis of antibiotic leucinostatins and their inhibition on Phytophthora in bio-control Purpureocillium lilacinum.</title>
        <authorList>
            <person name="Wang G."/>
            <person name="Liu Z."/>
            <person name="Lin R."/>
            <person name="Li E."/>
            <person name="Mao Z."/>
            <person name="Ling J."/>
            <person name="Yin W."/>
            <person name="Xie B."/>
        </authorList>
    </citation>
    <scope>NUCLEOTIDE SEQUENCE [LARGE SCALE GENOMIC DNA]</scope>
    <source>
        <strain evidence="1">PLBJ-1</strain>
    </source>
</reference>
<gene>
    <name evidence="1" type="ORF">VFPBJ_09477</name>
</gene>
<proteinExistence type="predicted"/>
<organism evidence="1 2">
    <name type="scientific">Purpureocillium lilacinum</name>
    <name type="common">Paecilomyces lilacinus</name>
    <dbReference type="NCBI Taxonomy" id="33203"/>
    <lineage>
        <taxon>Eukaryota</taxon>
        <taxon>Fungi</taxon>
        <taxon>Dikarya</taxon>
        <taxon>Ascomycota</taxon>
        <taxon>Pezizomycotina</taxon>
        <taxon>Sordariomycetes</taxon>
        <taxon>Hypocreomycetidae</taxon>
        <taxon>Hypocreales</taxon>
        <taxon>Ophiocordycipitaceae</taxon>
        <taxon>Purpureocillium</taxon>
    </lineage>
</organism>
<accession>A0A179GCH7</accession>
<dbReference type="AlphaFoldDB" id="A0A179GCH7"/>
<name>A0A179GCH7_PURLI</name>
<dbReference type="EMBL" id="LSBH01000008">
    <property type="protein sequence ID" value="OAQ75504.1"/>
    <property type="molecule type" value="Genomic_DNA"/>
</dbReference>
<protein>
    <submittedName>
        <fullName evidence="1">Uncharacterized protein</fullName>
    </submittedName>
</protein>
<evidence type="ECO:0000313" key="1">
    <source>
        <dbReference type="EMBL" id="OAQ75504.1"/>
    </source>
</evidence>
<comment type="caution">
    <text evidence="1">The sequence shown here is derived from an EMBL/GenBank/DDBJ whole genome shotgun (WGS) entry which is preliminary data.</text>
</comment>
<dbReference type="Proteomes" id="UP000078240">
    <property type="component" value="Unassembled WGS sequence"/>
</dbReference>